<accession>A0A6C2YLS9</accession>
<reference evidence="11" key="1">
    <citation type="submission" date="2019-04" db="EMBL/GenBank/DDBJ databases">
        <authorList>
            <consortium name="Science for Life Laboratories"/>
        </authorList>
    </citation>
    <scope>NUCLEOTIDE SEQUENCE</scope>
    <source>
        <strain evidence="11">MBLW1</strain>
    </source>
</reference>
<name>A0A6C2YLS9_9BACT</name>
<dbReference type="GO" id="GO:0005978">
    <property type="term" value="P:glycogen biosynthetic process"/>
    <property type="evidence" value="ECO:0007669"/>
    <property type="project" value="UniProtKB-UniRule"/>
</dbReference>
<dbReference type="HAMAP" id="MF_00484">
    <property type="entry name" value="Glycogen_synth"/>
    <property type="match status" value="1"/>
</dbReference>
<dbReference type="EMBL" id="LR586016">
    <property type="protein sequence ID" value="VIP02271.1"/>
    <property type="molecule type" value="Genomic_DNA"/>
</dbReference>
<evidence type="ECO:0000256" key="4">
    <source>
        <dbReference type="ARBA" id="ARBA00010281"/>
    </source>
</evidence>
<dbReference type="Gene3D" id="3.40.50.2000">
    <property type="entry name" value="Glycogen Phosphorylase B"/>
    <property type="match status" value="2"/>
</dbReference>
<evidence type="ECO:0000259" key="10">
    <source>
        <dbReference type="Pfam" id="PF08323"/>
    </source>
</evidence>
<feature type="binding site" evidence="8">
    <location>
        <position position="22"/>
    </location>
    <ligand>
        <name>ADP-alpha-D-glucose</name>
        <dbReference type="ChEBI" id="CHEBI:57498"/>
    </ligand>
</feature>
<keyword evidence="7 8" id="KW-0320">Glycogen biosynthesis</keyword>
<dbReference type="NCBIfam" id="NF001899">
    <property type="entry name" value="PRK00654.1-2"/>
    <property type="match status" value="1"/>
</dbReference>
<evidence type="ECO:0000256" key="8">
    <source>
        <dbReference type="HAMAP-Rule" id="MF_00484"/>
    </source>
</evidence>
<dbReference type="GO" id="GO:0004373">
    <property type="term" value="F:alpha-1,4-glucan glucosyltransferase (UDP-glucose donor) activity"/>
    <property type="evidence" value="ECO:0007669"/>
    <property type="project" value="InterPro"/>
</dbReference>
<organism evidence="11">
    <name type="scientific">Tuwongella immobilis</name>
    <dbReference type="NCBI Taxonomy" id="692036"/>
    <lineage>
        <taxon>Bacteria</taxon>
        <taxon>Pseudomonadati</taxon>
        <taxon>Planctomycetota</taxon>
        <taxon>Planctomycetia</taxon>
        <taxon>Gemmatales</taxon>
        <taxon>Gemmataceae</taxon>
        <taxon>Tuwongella</taxon>
    </lineage>
</organism>
<sequence>MANAPQSLSILVAASEVVGFAKTGGLADVAGALPVALARRGHRTAAILPLYRGIRTGKQPIAPTEHTLAVPVGDRIIPCRLWQSTFPDSDVPVYLVENSDYFERDDPSQGRGIYQYLDHTGYKRDYPDSAERYIFFCRAVMEAIAVLGYPLDILHANDWQTGLLPVYLKELYRYRPAYQKIRSLFTIHNIAYQGTFKPDVYPLLGLDWRLFNHRQMEFWGQVNFLKSGIIFADWVNTVSPTYAQEIQTPYYGCGLEGVLSERRNRLSGIVNGIDPDLWNPATDPFIPAHYDVESVEIGKPKCKAALQQEFGLPQEPRSPLIGVVARLVDQKGIDIILKAADGMLAKGVQLVVLGEGDPMYHRMLTELAQRFPQQVGLRLKFDEALAHRIEAGADLFLMPSLFEPSGLNQLYSLRFGTVPIVRATGGLFDTISDSTPEQLSAGTATGFRFAGYSAPELTGAIDRALEMYRHHPEQFLQVVRTGMRQDWSWNRSALGYEQLCIRLIEERDGIASGNHDGLRRWSAAGTEIRGVRP</sequence>
<evidence type="ECO:0000259" key="9">
    <source>
        <dbReference type="Pfam" id="PF00534"/>
    </source>
</evidence>
<dbReference type="InterPro" id="IPR013534">
    <property type="entry name" value="Starch_synth_cat_dom"/>
</dbReference>
<dbReference type="InterPro" id="IPR001296">
    <property type="entry name" value="Glyco_trans_1"/>
</dbReference>
<dbReference type="AlphaFoldDB" id="A0A6C2YLS9"/>
<keyword evidence="6 8" id="KW-0808">Transferase</keyword>
<proteinExistence type="inferred from homology"/>
<evidence type="ECO:0000256" key="1">
    <source>
        <dbReference type="ARBA" id="ARBA00001478"/>
    </source>
</evidence>
<evidence type="ECO:0000256" key="3">
    <source>
        <dbReference type="ARBA" id="ARBA00004964"/>
    </source>
</evidence>
<dbReference type="KEGG" id="tim:GMBLW1_16890"/>
<dbReference type="InterPro" id="IPR011835">
    <property type="entry name" value="GS/SS"/>
</dbReference>
<dbReference type="UniPathway" id="UPA00164"/>
<keyword evidence="12" id="KW-1185">Reference proteome</keyword>
<feature type="domain" description="Starch synthase catalytic" evidence="10">
    <location>
        <begin position="10"/>
        <end position="260"/>
    </location>
</feature>
<dbReference type="GO" id="GO:0009011">
    <property type="term" value="F:alpha-1,4-glucan glucosyltransferase (ADP-glucose donor) activity"/>
    <property type="evidence" value="ECO:0007669"/>
    <property type="project" value="UniProtKB-UniRule"/>
</dbReference>
<evidence type="ECO:0000256" key="2">
    <source>
        <dbReference type="ARBA" id="ARBA00002764"/>
    </source>
</evidence>
<gene>
    <name evidence="8" type="primary">glgA</name>
    <name evidence="11" type="ORF">GMBLW1_16890</name>
</gene>
<comment type="similarity">
    <text evidence="4 8">Belongs to the glycosyltransferase 1 family. Bacterial/plant glycogen synthase subfamily.</text>
</comment>
<dbReference type="Proteomes" id="UP000464378">
    <property type="component" value="Chromosome"/>
</dbReference>
<dbReference type="FunCoup" id="A0A6C2YLS9">
    <property type="interactions" value="240"/>
</dbReference>
<evidence type="ECO:0000256" key="6">
    <source>
        <dbReference type="ARBA" id="ARBA00022679"/>
    </source>
</evidence>
<dbReference type="Pfam" id="PF00534">
    <property type="entry name" value="Glycos_transf_1"/>
    <property type="match status" value="1"/>
</dbReference>
<dbReference type="RefSeq" id="WP_162657463.1">
    <property type="nucleotide sequence ID" value="NZ_LR593887.1"/>
</dbReference>
<evidence type="ECO:0000313" key="11">
    <source>
        <dbReference type="EMBL" id="VIP02271.1"/>
    </source>
</evidence>
<evidence type="ECO:0000313" key="12">
    <source>
        <dbReference type="Proteomes" id="UP000464378"/>
    </source>
</evidence>
<dbReference type="Pfam" id="PF08323">
    <property type="entry name" value="Glyco_transf_5"/>
    <property type="match status" value="1"/>
</dbReference>
<evidence type="ECO:0000256" key="5">
    <source>
        <dbReference type="ARBA" id="ARBA00022676"/>
    </source>
</evidence>
<dbReference type="PANTHER" id="PTHR45825:SF11">
    <property type="entry name" value="ALPHA AMYLASE DOMAIN-CONTAINING PROTEIN"/>
    <property type="match status" value="1"/>
</dbReference>
<comment type="catalytic activity">
    <reaction evidence="1 8">
        <text>[(1-&gt;4)-alpha-D-glucosyl](n) + ADP-alpha-D-glucose = [(1-&gt;4)-alpha-D-glucosyl](n+1) + ADP + H(+)</text>
        <dbReference type="Rhea" id="RHEA:18189"/>
        <dbReference type="Rhea" id="RHEA-COMP:9584"/>
        <dbReference type="Rhea" id="RHEA-COMP:9587"/>
        <dbReference type="ChEBI" id="CHEBI:15378"/>
        <dbReference type="ChEBI" id="CHEBI:15444"/>
        <dbReference type="ChEBI" id="CHEBI:57498"/>
        <dbReference type="ChEBI" id="CHEBI:456216"/>
        <dbReference type="EC" id="2.4.1.21"/>
    </reaction>
</comment>
<dbReference type="EC" id="2.4.1.21" evidence="8"/>
<feature type="domain" description="Glycosyl transferase family 1" evidence="9">
    <location>
        <begin position="315"/>
        <end position="468"/>
    </location>
</feature>
<comment type="pathway">
    <text evidence="3 8">Glycan biosynthesis; glycogen biosynthesis.</text>
</comment>
<dbReference type="SUPFAM" id="SSF53756">
    <property type="entry name" value="UDP-Glycosyltransferase/glycogen phosphorylase"/>
    <property type="match status" value="1"/>
</dbReference>
<protein>
    <recommendedName>
        <fullName evidence="8">Glycogen synthase</fullName>
        <ecNumber evidence="8">2.4.1.21</ecNumber>
    </recommendedName>
    <alternativeName>
        <fullName evidence="8">Starch [bacterial glycogen] synthase</fullName>
    </alternativeName>
</protein>
<dbReference type="NCBIfam" id="TIGR02095">
    <property type="entry name" value="glgA"/>
    <property type="match status" value="1"/>
</dbReference>
<evidence type="ECO:0000256" key="7">
    <source>
        <dbReference type="ARBA" id="ARBA00023056"/>
    </source>
</evidence>
<dbReference type="InParanoid" id="A0A6C2YLS9"/>
<comment type="function">
    <text evidence="2 8">Synthesizes alpha-1,4-glucan chains using ADP-glucose.</text>
</comment>
<dbReference type="EMBL" id="LR593887">
    <property type="protein sequence ID" value="VTS00899.1"/>
    <property type="molecule type" value="Genomic_DNA"/>
</dbReference>
<keyword evidence="5 8" id="KW-0328">Glycosyltransferase</keyword>
<dbReference type="CDD" id="cd03791">
    <property type="entry name" value="GT5_Glycogen_synthase_DULL1-like"/>
    <property type="match status" value="1"/>
</dbReference>
<dbReference type="PANTHER" id="PTHR45825">
    <property type="entry name" value="GRANULE-BOUND STARCH SYNTHASE 1, CHLOROPLASTIC/AMYLOPLASTIC"/>
    <property type="match status" value="1"/>
</dbReference>